<feature type="domain" description="TonB-dependent receptor-like beta-barrel" evidence="11">
    <location>
        <begin position="390"/>
        <end position="945"/>
    </location>
</feature>
<evidence type="ECO:0000259" key="12">
    <source>
        <dbReference type="Pfam" id="PF07715"/>
    </source>
</evidence>
<keyword evidence="14" id="KW-1185">Reference proteome</keyword>
<dbReference type="InterPro" id="IPR036942">
    <property type="entry name" value="Beta-barrel_TonB_sf"/>
</dbReference>
<keyword evidence="4 8" id="KW-0812">Transmembrane</keyword>
<keyword evidence="7 8" id="KW-0998">Cell outer membrane</keyword>
<evidence type="ECO:0000313" key="13">
    <source>
        <dbReference type="EMBL" id="NNV56186.1"/>
    </source>
</evidence>
<dbReference type="InterPro" id="IPR023996">
    <property type="entry name" value="TonB-dep_OMP_SusC/RagA"/>
</dbReference>
<evidence type="ECO:0000313" key="14">
    <source>
        <dbReference type="Proteomes" id="UP000598971"/>
    </source>
</evidence>
<evidence type="ECO:0000256" key="4">
    <source>
        <dbReference type="ARBA" id="ARBA00022692"/>
    </source>
</evidence>
<dbReference type="Gene3D" id="2.40.170.20">
    <property type="entry name" value="TonB-dependent receptor, beta-barrel domain"/>
    <property type="match status" value="1"/>
</dbReference>
<accession>A0A8J8FDR1</accession>
<evidence type="ECO:0000256" key="3">
    <source>
        <dbReference type="ARBA" id="ARBA00022452"/>
    </source>
</evidence>
<dbReference type="InterPro" id="IPR039426">
    <property type="entry name" value="TonB-dep_rcpt-like"/>
</dbReference>
<dbReference type="InterPro" id="IPR023997">
    <property type="entry name" value="TonB-dep_OMP_SusC/RagA_CS"/>
</dbReference>
<name>A0A8J8FDR1_9BACT</name>
<dbReference type="SUPFAM" id="SSF56935">
    <property type="entry name" value="Porins"/>
    <property type="match status" value="1"/>
</dbReference>
<organism evidence="13 14">
    <name type="scientific">Limnovirga soli</name>
    <dbReference type="NCBI Taxonomy" id="2656915"/>
    <lineage>
        <taxon>Bacteria</taxon>
        <taxon>Pseudomonadati</taxon>
        <taxon>Bacteroidota</taxon>
        <taxon>Chitinophagia</taxon>
        <taxon>Chitinophagales</taxon>
        <taxon>Chitinophagaceae</taxon>
        <taxon>Limnovirga</taxon>
    </lineage>
</organism>
<keyword evidence="3 8" id="KW-1134">Transmembrane beta strand</keyword>
<reference evidence="13" key="1">
    <citation type="submission" date="2019-10" db="EMBL/GenBank/DDBJ databases">
        <title>Draft genome sequence of Panacibacter sp. KCS-6.</title>
        <authorList>
            <person name="Yim K.J."/>
        </authorList>
    </citation>
    <scope>NUCLEOTIDE SEQUENCE</scope>
    <source>
        <strain evidence="13">KCS-6</strain>
    </source>
</reference>
<dbReference type="EMBL" id="WHPF01000007">
    <property type="protein sequence ID" value="NNV56186.1"/>
    <property type="molecule type" value="Genomic_DNA"/>
</dbReference>
<feature type="chain" id="PRO_5035250194" evidence="10">
    <location>
        <begin position="17"/>
        <end position="983"/>
    </location>
</feature>
<comment type="similarity">
    <text evidence="8 9">Belongs to the TonB-dependent receptor family.</text>
</comment>
<keyword evidence="2 8" id="KW-0813">Transport</keyword>
<dbReference type="AlphaFoldDB" id="A0A8J8FDR1"/>
<dbReference type="Pfam" id="PF00593">
    <property type="entry name" value="TonB_dep_Rec_b-barrel"/>
    <property type="match status" value="1"/>
</dbReference>
<evidence type="ECO:0000256" key="7">
    <source>
        <dbReference type="ARBA" id="ARBA00023237"/>
    </source>
</evidence>
<dbReference type="Gene3D" id="2.170.130.10">
    <property type="entry name" value="TonB-dependent receptor, plug domain"/>
    <property type="match status" value="1"/>
</dbReference>
<keyword evidence="6 8" id="KW-0472">Membrane</keyword>
<dbReference type="GO" id="GO:0009279">
    <property type="term" value="C:cell outer membrane"/>
    <property type="evidence" value="ECO:0007669"/>
    <property type="project" value="UniProtKB-SubCell"/>
</dbReference>
<evidence type="ECO:0000256" key="5">
    <source>
        <dbReference type="ARBA" id="ARBA00023077"/>
    </source>
</evidence>
<dbReference type="Pfam" id="PF07715">
    <property type="entry name" value="Plug"/>
    <property type="match status" value="1"/>
</dbReference>
<comment type="caution">
    <text evidence="13">The sequence shown here is derived from an EMBL/GenBank/DDBJ whole genome shotgun (WGS) entry which is preliminary data.</text>
</comment>
<dbReference type="InterPro" id="IPR000531">
    <property type="entry name" value="Beta-barrel_TonB"/>
</dbReference>
<feature type="signal peptide" evidence="10">
    <location>
        <begin position="1"/>
        <end position="16"/>
    </location>
</feature>
<dbReference type="Gene3D" id="2.60.40.1120">
    <property type="entry name" value="Carboxypeptidase-like, regulatory domain"/>
    <property type="match status" value="1"/>
</dbReference>
<dbReference type="Proteomes" id="UP000598971">
    <property type="component" value="Unassembled WGS sequence"/>
</dbReference>
<dbReference type="PROSITE" id="PS52016">
    <property type="entry name" value="TONB_DEPENDENT_REC_3"/>
    <property type="match status" value="1"/>
</dbReference>
<evidence type="ECO:0000259" key="11">
    <source>
        <dbReference type="Pfam" id="PF00593"/>
    </source>
</evidence>
<keyword evidence="5 9" id="KW-0798">TonB box</keyword>
<sequence length="983" mass="107147">MVLALPLLLLGLTAAAQDRVVSGKVKDAKDGQPIAGASVLVKGTSIGTQTIADGSFQIKVPATAKALVISYVGFTQQEVAIAGDEVSVSLVSASTSLSDVVVVAYGTRKKTDLTGSVVAVSAKDFQKGNIASSEQLLQGKVAGLQVTSGGGSAGGGSKIRIRGGASLNASNDPLIVIDGVPVESNGIAGSANLLNTINPNDIESMSVLKDASATALYGSRASNGVIIITTKKGVKGKVKYNFNTQAAVGTVANMVDVLTADQIRAIITEDAAATGLNTYKNLLGSANTDWQKQIYQSAPAFDNNISASGSLGKNLPFRLSLGYLNQDGVLKTNNFDRLTSALNLSPKFFDDHLSVNINVKASKTSNRFANEGAIGSAVSFDPTQPVFADNKFGGYYEWLQTDGKPIDLSTRNPLGLLYLRHNTSSVNRVIGNVQLDYKMHFLPDLHVLVNVGIDNASGEGNDNTDSISATNYKTAGRFQYYEQKKKNTLADVSLFYNKDLKEINSKIDVLVGHSYQDFLTEVSNYAAFGQDGKEIDGTAPSFATDKPRYRLESYFTRLNFTVQNKYLLTASLRSDASSKFSKENRVGYFPAFAAAWKLKEEFFKTSSFVNDLKLRLGWGITGQQDGIGYYSYLPRYSQSNATAQYQFGDAFYYYLRPEGYDASIKWETTTTTNIGLDFAFLNNRITGSFDVYEKRTEDLLSEVPVAPGANFVNKITTNVGNMKVRGFEFTLNTVPVRNEDFSWDLGFNVSYNKSEITNLLKNQDPNFKGIDVSGIGGGTGNTIGIHAVGYAPYTFNVFKQVYDKTTGKPIEGLYEDLNRDGIINNDDRYYYKKPAPDFLIGFNTQVTYKQFSVGVAAHGYLGNYIYNNYNSSNGVLRAIKNPINFIGNASTNYLETGFDNNRYLSDYYIENASFFRLDNINLGYNVGRVFKDKASMRLAASIQNVFVITKYKGLDPENASDSGVDGNIYPRPRTFSFGVNLDF</sequence>
<dbReference type="SUPFAM" id="SSF49464">
    <property type="entry name" value="Carboxypeptidase regulatory domain-like"/>
    <property type="match status" value="1"/>
</dbReference>
<keyword evidence="10" id="KW-0732">Signal</keyword>
<gene>
    <name evidence="13" type="ORF">GD597_12005</name>
</gene>
<dbReference type="NCBIfam" id="TIGR04057">
    <property type="entry name" value="SusC_RagA_signa"/>
    <property type="match status" value="1"/>
</dbReference>
<dbReference type="Pfam" id="PF13715">
    <property type="entry name" value="CarbopepD_reg_2"/>
    <property type="match status" value="1"/>
</dbReference>
<evidence type="ECO:0000256" key="6">
    <source>
        <dbReference type="ARBA" id="ARBA00023136"/>
    </source>
</evidence>
<feature type="domain" description="TonB-dependent receptor plug" evidence="12">
    <location>
        <begin position="110"/>
        <end position="225"/>
    </location>
</feature>
<dbReference type="InterPro" id="IPR012910">
    <property type="entry name" value="Plug_dom"/>
</dbReference>
<dbReference type="NCBIfam" id="TIGR04056">
    <property type="entry name" value="OMP_RagA_SusC"/>
    <property type="match status" value="1"/>
</dbReference>
<evidence type="ECO:0000256" key="10">
    <source>
        <dbReference type="SAM" id="SignalP"/>
    </source>
</evidence>
<evidence type="ECO:0000256" key="2">
    <source>
        <dbReference type="ARBA" id="ARBA00022448"/>
    </source>
</evidence>
<evidence type="ECO:0000256" key="1">
    <source>
        <dbReference type="ARBA" id="ARBA00004571"/>
    </source>
</evidence>
<protein>
    <submittedName>
        <fullName evidence="13">SusC/RagA family TonB-linked outer membrane protein</fullName>
    </submittedName>
</protein>
<proteinExistence type="inferred from homology"/>
<evidence type="ECO:0000256" key="8">
    <source>
        <dbReference type="PROSITE-ProRule" id="PRU01360"/>
    </source>
</evidence>
<comment type="subcellular location">
    <subcellularLocation>
        <location evidence="1 8">Cell outer membrane</location>
        <topology evidence="1 8">Multi-pass membrane protein</topology>
    </subcellularLocation>
</comment>
<dbReference type="InterPro" id="IPR037066">
    <property type="entry name" value="Plug_dom_sf"/>
</dbReference>
<dbReference type="InterPro" id="IPR008969">
    <property type="entry name" value="CarboxyPept-like_regulatory"/>
</dbReference>
<evidence type="ECO:0000256" key="9">
    <source>
        <dbReference type="RuleBase" id="RU003357"/>
    </source>
</evidence>